<evidence type="ECO:0000256" key="2">
    <source>
        <dbReference type="ARBA" id="ARBA00009142"/>
    </source>
</evidence>
<dbReference type="Pfam" id="PF01925">
    <property type="entry name" value="TauE"/>
    <property type="match status" value="1"/>
</dbReference>
<feature type="transmembrane region" description="Helical" evidence="6">
    <location>
        <begin position="180"/>
        <end position="200"/>
    </location>
</feature>
<evidence type="ECO:0000256" key="3">
    <source>
        <dbReference type="ARBA" id="ARBA00022692"/>
    </source>
</evidence>
<accession>A0A975PZ14</accession>
<dbReference type="GO" id="GO:0005886">
    <property type="term" value="C:plasma membrane"/>
    <property type="evidence" value="ECO:0007669"/>
    <property type="project" value="UniProtKB-SubCell"/>
</dbReference>
<feature type="transmembrane region" description="Helical" evidence="6">
    <location>
        <begin position="212"/>
        <end position="236"/>
    </location>
</feature>
<evidence type="ECO:0000256" key="1">
    <source>
        <dbReference type="ARBA" id="ARBA00004141"/>
    </source>
</evidence>
<feature type="transmembrane region" description="Helical" evidence="6">
    <location>
        <begin position="248"/>
        <end position="266"/>
    </location>
</feature>
<feature type="transmembrane region" description="Helical" evidence="6">
    <location>
        <begin position="144"/>
        <end position="168"/>
    </location>
</feature>
<gene>
    <name evidence="7" type="ORF">F6B93_22425</name>
</gene>
<evidence type="ECO:0000313" key="8">
    <source>
        <dbReference type="Proteomes" id="UP000682202"/>
    </source>
</evidence>
<feature type="transmembrane region" description="Helical" evidence="6">
    <location>
        <begin position="76"/>
        <end position="95"/>
    </location>
</feature>
<keyword evidence="8" id="KW-1185">Reference proteome</keyword>
<evidence type="ECO:0000256" key="4">
    <source>
        <dbReference type="ARBA" id="ARBA00022989"/>
    </source>
</evidence>
<dbReference type="EMBL" id="CP046600">
    <property type="protein sequence ID" value="QUR69464.1"/>
    <property type="molecule type" value="Genomic_DNA"/>
</dbReference>
<keyword evidence="3 6" id="KW-0812">Transmembrane</keyword>
<dbReference type="InterPro" id="IPR002781">
    <property type="entry name" value="TM_pro_TauE-like"/>
</dbReference>
<keyword evidence="5 6" id="KW-0472">Membrane</keyword>
<evidence type="ECO:0000256" key="6">
    <source>
        <dbReference type="RuleBase" id="RU363041"/>
    </source>
</evidence>
<dbReference type="AlphaFoldDB" id="A0A975PZ14"/>
<dbReference type="PANTHER" id="PTHR43701">
    <property type="entry name" value="MEMBRANE TRANSPORTER PROTEIN MJ0441-RELATED"/>
    <property type="match status" value="1"/>
</dbReference>
<protein>
    <recommendedName>
        <fullName evidence="6">Probable membrane transporter protein</fullName>
    </recommendedName>
</protein>
<keyword evidence="4 6" id="KW-1133">Transmembrane helix</keyword>
<evidence type="ECO:0000256" key="5">
    <source>
        <dbReference type="ARBA" id="ARBA00023136"/>
    </source>
</evidence>
<name>A0A975PZ14_9MYCO</name>
<sequence>MSEFFLLLLAVGVATGVTTVLFGFGGGFVTVPAVYAAVSAADAMHTAVATSTLVMIVNASWATIASARHGLLHKAYLWPIGAFIALGAAMGALAANWAPEGVLHVLFVAFVAATLIDGIARNSVLGRSPDGQPATPLSATESTIGGLGIGAIASFIGVGGSVLTVPLLRRKGIAMVGAAALANPLSLPVAAAGSMVYALATPGASHPGEVGHINLAAVAILLGGSLPTIAVTKRILSKKTISERVHASSYLILLGVVLIAMTATIAW</sequence>
<reference evidence="7" key="1">
    <citation type="submission" date="2019-12" db="EMBL/GenBank/DDBJ databases">
        <title>Mycobacterium spongiae sp. nov.</title>
        <authorList>
            <person name="Stinear T."/>
        </authorList>
    </citation>
    <scope>NUCLEOTIDE SEQUENCE</scope>
    <source>
        <strain evidence="7">FSD4b-SM</strain>
    </source>
</reference>
<feature type="transmembrane region" description="Helical" evidence="6">
    <location>
        <begin position="43"/>
        <end position="64"/>
    </location>
</feature>
<dbReference type="InterPro" id="IPR051598">
    <property type="entry name" value="TSUP/Inactive_protease-like"/>
</dbReference>
<dbReference type="RefSeq" id="WP_246540923.1">
    <property type="nucleotide sequence ID" value="NZ_CP046600.1"/>
</dbReference>
<dbReference type="Proteomes" id="UP000682202">
    <property type="component" value="Chromosome"/>
</dbReference>
<keyword evidence="6" id="KW-1003">Cell membrane</keyword>
<comment type="similarity">
    <text evidence="2 6">Belongs to the 4-toluene sulfonate uptake permease (TSUP) (TC 2.A.102) family.</text>
</comment>
<feature type="transmembrane region" description="Helical" evidence="6">
    <location>
        <begin position="6"/>
        <end position="31"/>
    </location>
</feature>
<feature type="transmembrane region" description="Helical" evidence="6">
    <location>
        <begin position="102"/>
        <end position="124"/>
    </location>
</feature>
<organism evidence="7 8">
    <name type="scientific">Mycobacterium spongiae</name>
    <dbReference type="NCBI Taxonomy" id="886343"/>
    <lineage>
        <taxon>Bacteria</taxon>
        <taxon>Bacillati</taxon>
        <taxon>Actinomycetota</taxon>
        <taxon>Actinomycetes</taxon>
        <taxon>Mycobacteriales</taxon>
        <taxon>Mycobacteriaceae</taxon>
        <taxon>Mycobacterium</taxon>
    </lineage>
</organism>
<evidence type="ECO:0000313" key="7">
    <source>
        <dbReference type="EMBL" id="QUR69464.1"/>
    </source>
</evidence>
<dbReference type="KEGG" id="mspg:F6B93_22425"/>
<proteinExistence type="inferred from homology"/>
<comment type="subcellular location">
    <subcellularLocation>
        <location evidence="6">Cell membrane</location>
        <topology evidence="6">Multi-pass membrane protein</topology>
    </subcellularLocation>
    <subcellularLocation>
        <location evidence="1">Membrane</location>
        <topology evidence="1">Multi-pass membrane protein</topology>
    </subcellularLocation>
</comment>
<dbReference type="PANTHER" id="PTHR43701:SF2">
    <property type="entry name" value="MEMBRANE TRANSPORTER PROTEIN YJNA-RELATED"/>
    <property type="match status" value="1"/>
</dbReference>